<dbReference type="InterPro" id="IPR011990">
    <property type="entry name" value="TPR-like_helical_dom_sf"/>
</dbReference>
<evidence type="ECO:0000313" key="3">
    <source>
        <dbReference type="Proteomes" id="UP000240830"/>
    </source>
</evidence>
<dbReference type="GO" id="GO:0006893">
    <property type="term" value="P:Golgi to plasma membrane transport"/>
    <property type="evidence" value="ECO:0007669"/>
    <property type="project" value="UniProtKB-ARBA"/>
</dbReference>
<dbReference type="PANTHER" id="PTHR31975:SF1">
    <property type="entry name" value="BUD SITE SELECTION PROTEIN 7-RELATED"/>
    <property type="match status" value="1"/>
</dbReference>
<protein>
    <submittedName>
        <fullName evidence="2">S family protein</fullName>
    </submittedName>
</protein>
<dbReference type="Gene3D" id="1.25.40.10">
    <property type="entry name" value="Tetratricopeptide repeat domain"/>
    <property type="match status" value="1"/>
</dbReference>
<evidence type="ECO:0000313" key="2">
    <source>
        <dbReference type="EMBL" id="PJF16956.1"/>
    </source>
</evidence>
<organism evidence="2 3">
    <name type="scientific">Paramicrosporidium saccamoebae</name>
    <dbReference type="NCBI Taxonomy" id="1246581"/>
    <lineage>
        <taxon>Eukaryota</taxon>
        <taxon>Fungi</taxon>
        <taxon>Fungi incertae sedis</taxon>
        <taxon>Cryptomycota</taxon>
        <taxon>Cryptomycota incertae sedis</taxon>
        <taxon>Paramicrosporidium</taxon>
    </lineage>
</organism>
<evidence type="ECO:0000256" key="1">
    <source>
        <dbReference type="SAM" id="MobiDB-lite"/>
    </source>
</evidence>
<sequence length="308" mass="35772">MTLARALIKMEKYEAALIAMNTCPVAPNPEPEAIRILPTTKPWIPRKNRSLQDEVSQSPSEDSILERLKGSRLRGALKQAYDVLVELVAATGWDDLLKLRSRIFLMEEEYRAQRTDRRPSDVSEMEQIPLDDHPPPKTGKRLCERWLDQLFMVLFDDMRVYTIYRGEVQHFRGENMPYQRTAREWLILGTLCRRLAHFEEAKEAYRQCVETAFCEEAWQALLEMYTDEGRLAHALTAVTKLLLHQAGHYQTAIYPNVVGRQIFKMIRMHGVERIRTTMMTLNMGAQVDALLQKYLEMVAAQKCLGHDY</sequence>
<dbReference type="STRING" id="1246581.A0A2H9TGV1"/>
<comment type="caution">
    <text evidence="2">The sequence shown here is derived from an EMBL/GenBank/DDBJ whole genome shotgun (WGS) entry which is preliminary data.</text>
</comment>
<dbReference type="InterPro" id="IPR019734">
    <property type="entry name" value="TPR_rpt"/>
</dbReference>
<proteinExistence type="predicted"/>
<name>A0A2H9TGV1_9FUNG</name>
<dbReference type="OrthoDB" id="434695at2759"/>
<dbReference type="EMBL" id="MTSL01000200">
    <property type="protein sequence ID" value="PJF16956.1"/>
    <property type="molecule type" value="Genomic_DNA"/>
</dbReference>
<feature type="region of interest" description="Disordered" evidence="1">
    <location>
        <begin position="115"/>
        <end position="134"/>
    </location>
</feature>
<reference evidence="2 3" key="1">
    <citation type="submission" date="2016-10" db="EMBL/GenBank/DDBJ databases">
        <title>The genome of Paramicrosporidium saccamoebae is the missing link in understanding Cryptomycota and Microsporidia evolution.</title>
        <authorList>
            <person name="Quandt C.A."/>
            <person name="Beaudet D."/>
            <person name="Corsaro D."/>
            <person name="Michel R."/>
            <person name="Corradi N."/>
            <person name="James T."/>
        </authorList>
    </citation>
    <scope>NUCLEOTIDE SEQUENCE [LARGE SCALE GENOMIC DNA]</scope>
    <source>
        <strain evidence="2 3">KSL3</strain>
    </source>
</reference>
<keyword evidence="3" id="KW-1185">Reference proteome</keyword>
<dbReference type="PANTHER" id="PTHR31975">
    <property type="entry name" value="BUD SITE SELECTION PROTEIN 7-RELATED"/>
    <property type="match status" value="1"/>
</dbReference>
<dbReference type="Pfam" id="PF09295">
    <property type="entry name" value="ChAPs"/>
    <property type="match status" value="1"/>
</dbReference>
<dbReference type="Pfam" id="PF13181">
    <property type="entry name" value="TPR_8"/>
    <property type="match status" value="1"/>
</dbReference>
<dbReference type="InterPro" id="IPR015374">
    <property type="entry name" value="ChAPs"/>
</dbReference>
<dbReference type="GO" id="GO:0034044">
    <property type="term" value="C:exomer complex"/>
    <property type="evidence" value="ECO:0007669"/>
    <property type="project" value="TreeGrafter"/>
</dbReference>
<dbReference type="AlphaFoldDB" id="A0A2H9TGV1"/>
<accession>A0A2H9TGV1</accession>
<gene>
    <name evidence="2" type="ORF">PSACC_03235</name>
</gene>
<dbReference type="Proteomes" id="UP000240830">
    <property type="component" value="Unassembled WGS sequence"/>
</dbReference>
<dbReference type="SUPFAM" id="SSF48452">
    <property type="entry name" value="TPR-like"/>
    <property type="match status" value="1"/>
</dbReference>